<sequence length="426" mass="44806">MILMESRTPADGPGKVPSKLPGSSSGAGSATSTTATKTTTSGTTTTRSPQCARCRNHNRKVAVRGHKRYCPYRICVCPKCKLIAERQVVMAQQVALRRAQVQDEASGRAVFEEVDPKSLLDQPPPTDVVKPPALVSTANSFAANDYAGGHHRSPDVLITAGQRVKVKVPAISARQMFLLAYIARVDWDRFSAAASQARQNIQARKKRQNEETTRSVELTHVATPSWIDMAGLSGESFWNTTLPRLHPSNLRLVNMPPPLASAHHPAAPPPPVFPSFPLPYTPTPYVDPHRQPTAHPSFALPPAPPAPYVLPTAAAPPHAALGLATPLYEPPTVVAKPPPPPPLASLVTSAPLYDAAAAVVAASTSSGAGLTVVAGATNGASCSGASRLTPELQAVAGSPVPLDYSSQASFGEEYIDVQGTTTPGHS</sequence>
<evidence type="ECO:0000313" key="2">
    <source>
        <dbReference type="Proteomes" id="UP000821845"/>
    </source>
</evidence>
<comment type="caution">
    <text evidence="1">The sequence shown here is derived from an EMBL/GenBank/DDBJ whole genome shotgun (WGS) entry which is preliminary data.</text>
</comment>
<organism evidence="1 2">
    <name type="scientific">Hyalomma asiaticum</name>
    <name type="common">Tick</name>
    <dbReference type="NCBI Taxonomy" id="266040"/>
    <lineage>
        <taxon>Eukaryota</taxon>
        <taxon>Metazoa</taxon>
        <taxon>Ecdysozoa</taxon>
        <taxon>Arthropoda</taxon>
        <taxon>Chelicerata</taxon>
        <taxon>Arachnida</taxon>
        <taxon>Acari</taxon>
        <taxon>Parasitiformes</taxon>
        <taxon>Ixodida</taxon>
        <taxon>Ixodoidea</taxon>
        <taxon>Ixodidae</taxon>
        <taxon>Hyalomminae</taxon>
        <taxon>Hyalomma</taxon>
    </lineage>
</organism>
<evidence type="ECO:0000313" key="1">
    <source>
        <dbReference type="EMBL" id="KAH6929576.1"/>
    </source>
</evidence>
<protein>
    <submittedName>
        <fullName evidence="1">Uncharacterized protein</fullName>
    </submittedName>
</protein>
<reference evidence="1" key="1">
    <citation type="submission" date="2020-05" db="EMBL/GenBank/DDBJ databases">
        <title>Large-scale comparative analyses of tick genomes elucidate their genetic diversity and vector capacities.</title>
        <authorList>
            <person name="Jia N."/>
            <person name="Wang J."/>
            <person name="Shi W."/>
            <person name="Du L."/>
            <person name="Sun Y."/>
            <person name="Zhan W."/>
            <person name="Jiang J."/>
            <person name="Wang Q."/>
            <person name="Zhang B."/>
            <person name="Ji P."/>
            <person name="Sakyi L.B."/>
            <person name="Cui X."/>
            <person name="Yuan T."/>
            <person name="Jiang B."/>
            <person name="Yang W."/>
            <person name="Lam T.T.-Y."/>
            <person name="Chang Q."/>
            <person name="Ding S."/>
            <person name="Wang X."/>
            <person name="Zhu J."/>
            <person name="Ruan X."/>
            <person name="Zhao L."/>
            <person name="Wei J."/>
            <person name="Que T."/>
            <person name="Du C."/>
            <person name="Cheng J."/>
            <person name="Dai P."/>
            <person name="Han X."/>
            <person name="Huang E."/>
            <person name="Gao Y."/>
            <person name="Liu J."/>
            <person name="Shao H."/>
            <person name="Ye R."/>
            <person name="Li L."/>
            <person name="Wei W."/>
            <person name="Wang X."/>
            <person name="Wang C."/>
            <person name="Yang T."/>
            <person name="Huo Q."/>
            <person name="Li W."/>
            <person name="Guo W."/>
            <person name="Chen H."/>
            <person name="Zhou L."/>
            <person name="Ni X."/>
            <person name="Tian J."/>
            <person name="Zhou Y."/>
            <person name="Sheng Y."/>
            <person name="Liu T."/>
            <person name="Pan Y."/>
            <person name="Xia L."/>
            <person name="Li J."/>
            <person name="Zhao F."/>
            <person name="Cao W."/>
        </authorList>
    </citation>
    <scope>NUCLEOTIDE SEQUENCE</scope>
    <source>
        <strain evidence="1">Hyas-2018</strain>
    </source>
</reference>
<name>A0ACB7S6A5_HYAAI</name>
<proteinExistence type="predicted"/>
<dbReference type="EMBL" id="CM023485">
    <property type="protein sequence ID" value="KAH6929576.1"/>
    <property type="molecule type" value="Genomic_DNA"/>
</dbReference>
<keyword evidence="2" id="KW-1185">Reference proteome</keyword>
<gene>
    <name evidence="1" type="ORF">HPB50_002784</name>
</gene>
<dbReference type="Proteomes" id="UP000821845">
    <property type="component" value="Chromosome 5"/>
</dbReference>
<accession>A0ACB7S6A5</accession>